<evidence type="ECO:0000256" key="7">
    <source>
        <dbReference type="ARBA" id="ARBA00022605"/>
    </source>
</evidence>
<dbReference type="UniPathway" id="UPA00050">
    <property type="reaction ID" value="UER00065"/>
</dbReference>
<comment type="function">
    <text evidence="2">Catalyzes the gamma-elimination of phosphate from L-phosphohomoserine and the beta-addition of water to produce L-threonine.</text>
</comment>
<keyword evidence="7" id="KW-0028">Amino-acid biosynthesis</keyword>
<dbReference type="InterPro" id="IPR037158">
    <property type="entry name" value="Thr_synth_N_sf"/>
</dbReference>
<sequence>MKQIYYKSTRGNEKLVKSAEAIARGLSEDGGLFVPTSIPKLNISLEELREMDYKKLAFTIMKEFLTDYDEKDLLESIEKAYDEKFDTPVIAPLVKHGENYFLELYHGPTLAFKDMALSILPYLLKNAVKKLNINKEMVILTATSGDTGKAALEGFANVDGTKIIVFFPQEGVSEIQKRQMLTQSGDNTSVIGIEGNFDDAQNGVKKMLTDDSLIKRLDDNNKMFSSANSINIGRLIPQVVYYFYAYTQLCNKGEIKAGEEINFCVPTGNFGNILAGYYAKKMGLPIKKLICASNENKVLFDFINTGTYDRVRDFVITMSPSMDILISSNLERLLYAISGENTSKIKDLMDKLKKDGKYEIDDNMKGELKDFYGGYASEEDTAKAITAVYKTTNYVIDTHTAVSYAVYKKYLVETKDTTKTVIVSTASPYKFTPDVMKSIDSKYIGLNDFKLIKELSKLTKEDIPVGIKDLETRPILHKTVCEKNEMQIQIEKILNI</sequence>
<proteinExistence type="inferred from homology"/>
<organism evidence="15 16">
    <name type="scientific">Clostridium estertheticum subsp. estertheticum</name>
    <dbReference type="NCBI Taxonomy" id="1552"/>
    <lineage>
        <taxon>Bacteria</taxon>
        <taxon>Bacillati</taxon>
        <taxon>Bacillota</taxon>
        <taxon>Clostridia</taxon>
        <taxon>Eubacteriales</taxon>
        <taxon>Clostridiaceae</taxon>
        <taxon>Clostridium</taxon>
    </lineage>
</organism>
<comment type="similarity">
    <text evidence="4">Belongs to the threonine synthase family.</text>
</comment>
<dbReference type="OrthoDB" id="9763107at2"/>
<dbReference type="GO" id="GO:0030170">
    <property type="term" value="F:pyridoxal phosphate binding"/>
    <property type="evidence" value="ECO:0007669"/>
    <property type="project" value="InterPro"/>
</dbReference>
<gene>
    <name evidence="15" type="ORF">A7L45_06910</name>
</gene>
<dbReference type="Gene3D" id="3.90.1380.10">
    <property type="entry name" value="Threonine synthase, N-terminal domain"/>
    <property type="match status" value="1"/>
</dbReference>
<accession>A0A1J0GEU4</accession>
<dbReference type="GO" id="GO:0009088">
    <property type="term" value="P:threonine biosynthetic process"/>
    <property type="evidence" value="ECO:0007669"/>
    <property type="project" value="UniProtKB-UniRule"/>
</dbReference>
<evidence type="ECO:0000256" key="10">
    <source>
        <dbReference type="ARBA" id="ARBA00049144"/>
    </source>
</evidence>
<dbReference type="SUPFAM" id="SSF53686">
    <property type="entry name" value="Tryptophan synthase beta subunit-like PLP-dependent enzymes"/>
    <property type="match status" value="1"/>
</dbReference>
<dbReference type="CDD" id="cd01560">
    <property type="entry name" value="Thr-synth_2"/>
    <property type="match status" value="1"/>
</dbReference>
<dbReference type="InterPro" id="IPR000634">
    <property type="entry name" value="Ser/Thr_deHydtase_PyrdxlP-BS"/>
</dbReference>
<dbReference type="EMBL" id="CP015756">
    <property type="protein sequence ID" value="APC39819.1"/>
    <property type="molecule type" value="Genomic_DNA"/>
</dbReference>
<dbReference type="Proteomes" id="UP000182569">
    <property type="component" value="Chromosome"/>
</dbReference>
<keyword evidence="8" id="KW-0791">Threonine biosynthesis</keyword>
<reference evidence="16" key="1">
    <citation type="journal article" date="2016" name="Front. Microbiol.">
        <title>Complete Genome Sequence of Clostridium estertheticum DSM 8809, a Microbe Identified in Spoiled Vacuum Packed Beef.</title>
        <authorList>
            <person name="Yu Z."/>
            <person name="Gunn L."/>
            <person name="Brennan E."/>
            <person name="Reid R."/>
            <person name="Wall P.G."/>
            <person name="Gaora O.P."/>
            <person name="Hurley D."/>
            <person name="Bolton D."/>
            <person name="Fanning S."/>
        </authorList>
    </citation>
    <scope>NUCLEOTIDE SEQUENCE [LARGE SCALE GENOMIC DNA]</scope>
    <source>
        <strain evidence="16">DSM 8809</strain>
    </source>
</reference>
<feature type="modified residue" description="N6-(pyridoxal phosphate)lysine" evidence="12">
    <location>
        <position position="113"/>
    </location>
</feature>
<dbReference type="STRING" id="1552.A7L45_06910"/>
<comment type="catalytic activity">
    <reaction evidence="10">
        <text>O-phospho-L-homoserine + H2O = L-threonine + phosphate</text>
        <dbReference type="Rhea" id="RHEA:10840"/>
        <dbReference type="ChEBI" id="CHEBI:15377"/>
        <dbReference type="ChEBI" id="CHEBI:43474"/>
        <dbReference type="ChEBI" id="CHEBI:57590"/>
        <dbReference type="ChEBI" id="CHEBI:57926"/>
        <dbReference type="EC" id="4.2.3.1"/>
    </reaction>
</comment>
<evidence type="ECO:0000256" key="6">
    <source>
        <dbReference type="ARBA" id="ARBA00018679"/>
    </source>
</evidence>
<dbReference type="InterPro" id="IPR001926">
    <property type="entry name" value="TrpB-like_PALP"/>
</dbReference>
<dbReference type="KEGG" id="ceu:A7L45_06910"/>
<evidence type="ECO:0000256" key="11">
    <source>
        <dbReference type="NCBIfam" id="TIGR00260"/>
    </source>
</evidence>
<dbReference type="Pfam" id="PF14821">
    <property type="entry name" value="Thr_synth_N"/>
    <property type="match status" value="1"/>
</dbReference>
<dbReference type="InterPro" id="IPR029144">
    <property type="entry name" value="Thr_synth_N"/>
</dbReference>
<name>A0A1J0GEU4_9CLOT</name>
<dbReference type="Pfam" id="PF00291">
    <property type="entry name" value="PALP"/>
    <property type="match status" value="1"/>
</dbReference>
<evidence type="ECO:0000256" key="4">
    <source>
        <dbReference type="ARBA" id="ARBA00005517"/>
    </source>
</evidence>
<dbReference type="PROSITE" id="PS00165">
    <property type="entry name" value="DEHYDRATASE_SER_THR"/>
    <property type="match status" value="1"/>
</dbReference>
<dbReference type="InterPro" id="IPR004450">
    <property type="entry name" value="Thr_synthase-like"/>
</dbReference>
<dbReference type="EC" id="4.2.3.1" evidence="5 11"/>
<comment type="pathway">
    <text evidence="3">Amino-acid biosynthesis; L-threonine biosynthesis; L-threonine from L-aspartate: step 5/5.</text>
</comment>
<evidence type="ECO:0000313" key="16">
    <source>
        <dbReference type="Proteomes" id="UP000182569"/>
    </source>
</evidence>
<protein>
    <recommendedName>
        <fullName evidence="6 11">Threonine synthase</fullName>
        <ecNumber evidence="5 11">4.2.3.1</ecNumber>
    </recommendedName>
</protein>
<feature type="domain" description="Tryptophan synthase beta chain-like PALP" evidence="13">
    <location>
        <begin position="102"/>
        <end position="424"/>
    </location>
</feature>
<dbReference type="NCBIfam" id="TIGR00260">
    <property type="entry name" value="thrC"/>
    <property type="match status" value="1"/>
</dbReference>
<evidence type="ECO:0000259" key="14">
    <source>
        <dbReference type="Pfam" id="PF14821"/>
    </source>
</evidence>
<evidence type="ECO:0000256" key="3">
    <source>
        <dbReference type="ARBA" id="ARBA00004979"/>
    </source>
</evidence>
<comment type="cofactor">
    <cofactor evidence="1 12">
        <name>pyridoxal 5'-phosphate</name>
        <dbReference type="ChEBI" id="CHEBI:597326"/>
    </cofactor>
</comment>
<dbReference type="InterPro" id="IPR036052">
    <property type="entry name" value="TrpB-like_PALP_sf"/>
</dbReference>
<dbReference type="PANTHER" id="PTHR43515">
    <property type="entry name" value="THREONINE SYNTHASE-LIKE 1"/>
    <property type="match status" value="1"/>
</dbReference>
<feature type="domain" description="Threonine synthase N-terminal" evidence="14">
    <location>
        <begin position="6"/>
        <end position="81"/>
    </location>
</feature>
<evidence type="ECO:0000256" key="12">
    <source>
        <dbReference type="PIRSR" id="PIRSR604450-51"/>
    </source>
</evidence>
<evidence type="ECO:0000256" key="2">
    <source>
        <dbReference type="ARBA" id="ARBA00003648"/>
    </source>
</evidence>
<evidence type="ECO:0000259" key="13">
    <source>
        <dbReference type="Pfam" id="PF00291"/>
    </source>
</evidence>
<dbReference type="RefSeq" id="WP_071612113.1">
    <property type="nucleotide sequence ID" value="NZ_CP015756.1"/>
</dbReference>
<dbReference type="GO" id="GO:0004795">
    <property type="term" value="F:threonine synthase activity"/>
    <property type="evidence" value="ECO:0007669"/>
    <property type="project" value="UniProtKB-UniRule"/>
</dbReference>
<evidence type="ECO:0000256" key="1">
    <source>
        <dbReference type="ARBA" id="ARBA00001933"/>
    </source>
</evidence>
<dbReference type="AlphaFoldDB" id="A0A1J0GEU4"/>
<evidence type="ECO:0000256" key="5">
    <source>
        <dbReference type="ARBA" id="ARBA00013028"/>
    </source>
</evidence>
<dbReference type="GO" id="GO:0005737">
    <property type="term" value="C:cytoplasm"/>
    <property type="evidence" value="ECO:0007669"/>
    <property type="project" value="TreeGrafter"/>
</dbReference>
<dbReference type="PANTHER" id="PTHR43515:SF1">
    <property type="entry name" value="THREONINE SYNTHASE-LIKE 1"/>
    <property type="match status" value="1"/>
</dbReference>
<evidence type="ECO:0000313" key="15">
    <source>
        <dbReference type="EMBL" id="APC39819.1"/>
    </source>
</evidence>
<evidence type="ECO:0000256" key="9">
    <source>
        <dbReference type="ARBA" id="ARBA00022898"/>
    </source>
</evidence>
<evidence type="ECO:0000256" key="8">
    <source>
        <dbReference type="ARBA" id="ARBA00022697"/>
    </source>
</evidence>
<keyword evidence="16" id="KW-1185">Reference proteome</keyword>
<keyword evidence="9 12" id="KW-0663">Pyridoxal phosphate</keyword>
<dbReference type="Gene3D" id="3.40.50.1100">
    <property type="match status" value="2"/>
</dbReference>